<gene>
    <name evidence="3" type="ORF">J2S08_000748</name>
</gene>
<feature type="domain" description="YdbS-like PH" evidence="2">
    <location>
        <begin position="73"/>
        <end position="153"/>
    </location>
</feature>
<keyword evidence="1" id="KW-0472">Membrane</keyword>
<reference evidence="3 4" key="1">
    <citation type="submission" date="2023-07" db="EMBL/GenBank/DDBJ databases">
        <title>Genomic Encyclopedia of Type Strains, Phase IV (KMG-IV): sequencing the most valuable type-strain genomes for metagenomic binning, comparative biology and taxonomic classification.</title>
        <authorList>
            <person name="Goeker M."/>
        </authorList>
    </citation>
    <scope>NUCLEOTIDE SEQUENCE [LARGE SCALE GENOMIC DNA]</scope>
    <source>
        <strain evidence="3 4">DSM 23837</strain>
    </source>
</reference>
<accession>A0ABT9WNV0</accession>
<evidence type="ECO:0000313" key="4">
    <source>
        <dbReference type="Proteomes" id="UP001223586"/>
    </source>
</evidence>
<evidence type="ECO:0000256" key="1">
    <source>
        <dbReference type="SAM" id="Phobius"/>
    </source>
</evidence>
<feature type="transmembrane region" description="Helical" evidence="1">
    <location>
        <begin position="20"/>
        <end position="41"/>
    </location>
</feature>
<dbReference type="PANTHER" id="PTHR34473:SF2">
    <property type="entry name" value="UPF0699 TRANSMEMBRANE PROTEIN YDBT"/>
    <property type="match status" value="1"/>
</dbReference>
<feature type="transmembrane region" description="Helical" evidence="1">
    <location>
        <begin position="371"/>
        <end position="400"/>
    </location>
</feature>
<dbReference type="Pfam" id="PF03703">
    <property type="entry name" value="bPH_2"/>
    <property type="match status" value="3"/>
</dbReference>
<dbReference type="PANTHER" id="PTHR34473">
    <property type="entry name" value="UPF0699 TRANSMEMBRANE PROTEIN YDBS"/>
    <property type="match status" value="1"/>
</dbReference>
<dbReference type="PIRSF" id="PIRSF026631">
    <property type="entry name" value="UCP026631"/>
    <property type="match status" value="1"/>
</dbReference>
<organism evidence="3 4">
    <name type="scientific">Bacillus chungangensis</name>
    <dbReference type="NCBI Taxonomy" id="587633"/>
    <lineage>
        <taxon>Bacteria</taxon>
        <taxon>Bacillati</taxon>
        <taxon>Bacillota</taxon>
        <taxon>Bacilli</taxon>
        <taxon>Bacillales</taxon>
        <taxon>Bacillaceae</taxon>
        <taxon>Bacillus</taxon>
    </lineage>
</organism>
<protein>
    <submittedName>
        <fullName evidence="3">Membrane protein</fullName>
    </submittedName>
</protein>
<dbReference type="InterPro" id="IPR014529">
    <property type="entry name" value="UCP026631"/>
</dbReference>
<feature type="transmembrane region" description="Helical" evidence="1">
    <location>
        <begin position="234"/>
        <end position="258"/>
    </location>
</feature>
<dbReference type="RefSeq" id="WP_307226783.1">
    <property type="nucleotide sequence ID" value="NZ_JAUSTT010000003.1"/>
</dbReference>
<dbReference type="InterPro" id="IPR005182">
    <property type="entry name" value="YdbS-like_PH"/>
</dbReference>
<dbReference type="EMBL" id="JAUSTT010000003">
    <property type="protein sequence ID" value="MDQ0174914.1"/>
    <property type="molecule type" value="Genomic_DNA"/>
</dbReference>
<sequence>MTPNNMKTYDKQGQRLHPLWIIFSVGKFMKEFIIPIVFFFLFKAGSQSMIIHYLKLAFILYMIYRFISILLSWWNFKYLFTDKELQINEGRFVKEERFISLEKIQSVQLNTSFFARLFGLTTLSLQTGAVDDKATIKLEAISRKEAERIQRHLRLSDIVRIDETMPEVEKITQEHSTQTEHYEVTLKEILVASFTSFRFLALIPLLFSLYFKINDFFALDGYTDTIIAFFEKSWFILAIIICIILILSMLFGIGMMYLQYGKFQVVSDHNRIFIKKGIFNQTEFSIPKEKVQAIKFNKSLLRRWLGIAEVELVSAGGAGEEKIETNVLFPFISENRARRLVVEILPTFRIDSAMVKLPKTALFVKLIRPSYLWIIAACVIFYFWPSLWYMLFILLIFIVISRIANYFHSGYMLSTPYIQLQSGSFSTELFLTTRQKIEELEMTESWLQRKFGLASLKISTRAKPIHVSTISDIPKEIAEHYYHWYANR</sequence>
<feature type="domain" description="YdbS-like PH" evidence="2">
    <location>
        <begin position="265"/>
        <end position="340"/>
    </location>
</feature>
<name>A0ABT9WNV0_9BACI</name>
<feature type="domain" description="YdbS-like PH" evidence="2">
    <location>
        <begin position="406"/>
        <end position="484"/>
    </location>
</feature>
<keyword evidence="1" id="KW-0812">Transmembrane</keyword>
<dbReference type="Proteomes" id="UP001223586">
    <property type="component" value="Unassembled WGS sequence"/>
</dbReference>
<feature type="transmembrane region" description="Helical" evidence="1">
    <location>
        <begin position="53"/>
        <end position="74"/>
    </location>
</feature>
<comment type="caution">
    <text evidence="3">The sequence shown here is derived from an EMBL/GenBank/DDBJ whole genome shotgun (WGS) entry which is preliminary data.</text>
</comment>
<evidence type="ECO:0000313" key="3">
    <source>
        <dbReference type="EMBL" id="MDQ0174914.1"/>
    </source>
</evidence>
<feature type="transmembrane region" description="Helical" evidence="1">
    <location>
        <begin position="189"/>
        <end position="213"/>
    </location>
</feature>
<keyword evidence="4" id="KW-1185">Reference proteome</keyword>
<proteinExistence type="predicted"/>
<keyword evidence="1" id="KW-1133">Transmembrane helix</keyword>
<evidence type="ECO:0000259" key="2">
    <source>
        <dbReference type="Pfam" id="PF03703"/>
    </source>
</evidence>